<feature type="domain" description="Meiosis-specific protein ASY3-like coiled-coil" evidence="3">
    <location>
        <begin position="692"/>
        <end position="863"/>
    </location>
</feature>
<feature type="coiled-coil region" evidence="1">
    <location>
        <begin position="783"/>
        <end position="828"/>
    </location>
</feature>
<dbReference type="EMBL" id="CAMAPF010001023">
    <property type="protein sequence ID" value="CAH9140361.1"/>
    <property type="molecule type" value="Genomic_DNA"/>
</dbReference>
<dbReference type="Pfam" id="PF20435">
    <property type="entry name" value="ASY3-like"/>
    <property type="match status" value="1"/>
</dbReference>
<evidence type="ECO:0000256" key="1">
    <source>
        <dbReference type="SAM" id="Coils"/>
    </source>
</evidence>
<keyword evidence="5" id="KW-1185">Reference proteome</keyword>
<feature type="region of interest" description="Disordered" evidence="2">
    <location>
        <begin position="221"/>
        <end position="379"/>
    </location>
</feature>
<reference evidence="4" key="1">
    <citation type="submission" date="2022-07" db="EMBL/GenBank/DDBJ databases">
        <authorList>
            <person name="Macas J."/>
            <person name="Novak P."/>
            <person name="Neumann P."/>
        </authorList>
    </citation>
    <scope>NUCLEOTIDE SEQUENCE</scope>
</reference>
<feature type="compositionally biased region" description="Basic and acidic residues" evidence="2">
    <location>
        <begin position="354"/>
        <end position="374"/>
    </location>
</feature>
<evidence type="ECO:0000313" key="5">
    <source>
        <dbReference type="Proteomes" id="UP001152523"/>
    </source>
</evidence>
<keyword evidence="1" id="KW-0175">Coiled coil</keyword>
<feature type="compositionally biased region" description="Basic residues" evidence="2">
    <location>
        <begin position="279"/>
        <end position="297"/>
    </location>
</feature>
<dbReference type="PANTHER" id="PTHR36027:SF1">
    <property type="entry name" value="MEIOSIS-SPECIFIC PROTEIN ASY3"/>
    <property type="match status" value="1"/>
</dbReference>
<dbReference type="EMBL" id="CAMAPF010001023">
    <property type="protein sequence ID" value="CAH9140360.1"/>
    <property type="molecule type" value="Genomic_DNA"/>
</dbReference>
<dbReference type="Proteomes" id="UP001152523">
    <property type="component" value="Unassembled WGS sequence"/>
</dbReference>
<dbReference type="GO" id="GO:0051321">
    <property type="term" value="P:meiotic cell cycle"/>
    <property type="evidence" value="ECO:0007669"/>
    <property type="project" value="InterPro"/>
</dbReference>
<feature type="compositionally biased region" description="Polar residues" evidence="2">
    <location>
        <begin position="563"/>
        <end position="573"/>
    </location>
</feature>
<dbReference type="InterPro" id="IPR046845">
    <property type="entry name" value="ASY3-like_CC"/>
</dbReference>
<feature type="compositionally biased region" description="Basic and acidic residues" evidence="2">
    <location>
        <begin position="575"/>
        <end position="585"/>
    </location>
</feature>
<feature type="region of interest" description="Disordered" evidence="2">
    <location>
        <begin position="73"/>
        <end position="103"/>
    </location>
</feature>
<evidence type="ECO:0000256" key="2">
    <source>
        <dbReference type="SAM" id="MobiDB-lite"/>
    </source>
</evidence>
<dbReference type="InterPro" id="IPR037731">
    <property type="entry name" value="ASY3-like"/>
</dbReference>
<name>A0AAV0FY18_9ASTE</name>
<organism evidence="4 5">
    <name type="scientific">Cuscuta epithymum</name>
    <dbReference type="NCBI Taxonomy" id="186058"/>
    <lineage>
        <taxon>Eukaryota</taxon>
        <taxon>Viridiplantae</taxon>
        <taxon>Streptophyta</taxon>
        <taxon>Embryophyta</taxon>
        <taxon>Tracheophyta</taxon>
        <taxon>Spermatophyta</taxon>
        <taxon>Magnoliopsida</taxon>
        <taxon>eudicotyledons</taxon>
        <taxon>Gunneridae</taxon>
        <taxon>Pentapetalae</taxon>
        <taxon>asterids</taxon>
        <taxon>lamiids</taxon>
        <taxon>Solanales</taxon>
        <taxon>Convolvulaceae</taxon>
        <taxon>Cuscuteae</taxon>
        <taxon>Cuscuta</taxon>
        <taxon>Cuscuta subgen. Cuscuta</taxon>
    </lineage>
</organism>
<dbReference type="AlphaFoldDB" id="A0AAV0FY18"/>
<accession>A0AAV0FY18</accession>
<feature type="region of interest" description="Disordered" evidence="2">
    <location>
        <begin position="518"/>
        <end position="599"/>
    </location>
</feature>
<feature type="compositionally biased region" description="Polar residues" evidence="2">
    <location>
        <begin position="25"/>
        <end position="37"/>
    </location>
</feature>
<feature type="compositionally biased region" description="Polar residues" evidence="2">
    <location>
        <begin position="249"/>
        <end position="263"/>
    </location>
</feature>
<protein>
    <recommendedName>
        <fullName evidence="3">Meiosis-specific protein ASY3-like coiled-coil domain-containing protein</fullName>
    </recommendedName>
</protein>
<dbReference type="PANTHER" id="PTHR36027">
    <property type="entry name" value="MEIOSIS-SPECIFIC PROTEIN ASY3"/>
    <property type="match status" value="1"/>
</dbReference>
<feature type="region of interest" description="Disordered" evidence="2">
    <location>
        <begin position="20"/>
        <end position="41"/>
    </location>
</feature>
<evidence type="ECO:0000313" key="4">
    <source>
        <dbReference type="EMBL" id="CAH9140361.1"/>
    </source>
</evidence>
<feature type="compositionally biased region" description="Basic and acidic residues" evidence="2">
    <location>
        <begin position="236"/>
        <end position="245"/>
    </location>
</feature>
<comment type="caution">
    <text evidence="4">The sequence shown here is derived from an EMBL/GenBank/DDBJ whole genome shotgun (WGS) entry which is preliminary data.</text>
</comment>
<gene>
    <name evidence="4" type="ORF">CEPIT_LOCUS38283</name>
</gene>
<evidence type="ECO:0000259" key="3">
    <source>
        <dbReference type="Pfam" id="PF20435"/>
    </source>
</evidence>
<sequence length="865" mass="97017">MVELKINPAMRSHVAMKLGTKKQESQCQSFGNNSDKCSQPRKRSIGIMVDSAAKLQSKNLDAYRVAIPVAGETNNGKVNNRKGVANRANGNQQEPPLDDKSPMISTRSIHMETTLKSVHPVEEPSNLLDTHEMCNLSSGTKITPRASSAQFSEFENLEFLSNKAKEKEGNYSAVDVAGKFSLTEAHEDMPVKASAVDKSERADTNGTDYLRMQLQKILQKVSSPTKHCSDSEVLDDGAKGSRAEKVVIQNHNPKASSDTIENDTQSHDPTVRRPVTRSLNKKRATPKSQLKKSKKKVSPCAQEERFEMLYPGGKKSRRLRGAATGGGSLTTHESLTKRKRSEIEVPEMSNGMDAVKKKEQNTKRNKAPHAERSSDTIQSYEKSKRVFAELRFDTSEKDISESPVVEKEKSKSVFVEPRVDTSEKDAYKSPVVEKAEQLRDINGSKWKENLYRPENLACSSLKENFDPKPDMQRSTFATKTPLERSFIGSLPKSRRVELDGCINTEILFNPKSFQNFKGFQRSSQQKKSNEQDVSSDDAAVLEYPPPLKPKSLFGEEDCVGPFQSPSPHDSNPESSEDRMDIEGSRKLPSLSAEIGTRDEPKFSFKPSKGFFTEKGCRKSPSLSAEIGTTDEQKFALKPVKGFFSEKGCRESPLLSAEIATADEPKFAFKPGKGFFNEKEIEDSDSPLRQSSPSEDDGFDRAVNLFAFTLQRVRSKMKSLADKRSAEILMSAAEGIHNELNNAEIQTQADLRTLISRSKANQKHLDAKFQEQQEQLNGIYEKFKEELNQHLQGCRSTLEHLEEHETELKAAIEKQKVSKRKLLMQLEEEIQSQLVDAHRRITDVHHLARDKMHQLKVVVAECFKLS</sequence>
<proteinExistence type="predicted"/>